<dbReference type="SUPFAM" id="SSF50965">
    <property type="entry name" value="Galactose oxidase, central domain"/>
    <property type="match status" value="1"/>
</dbReference>
<keyword evidence="3" id="KW-0812">Transmembrane</keyword>
<evidence type="ECO:0000313" key="5">
    <source>
        <dbReference type="EMBL" id="PKS07316.1"/>
    </source>
</evidence>
<evidence type="ECO:0008006" key="7">
    <source>
        <dbReference type="Google" id="ProtNLM"/>
    </source>
</evidence>
<evidence type="ECO:0000256" key="2">
    <source>
        <dbReference type="ARBA" id="ARBA00022737"/>
    </source>
</evidence>
<dbReference type="AlphaFoldDB" id="A0A2N3N4G4"/>
<proteinExistence type="predicted"/>
<keyword evidence="6" id="KW-1185">Reference proteome</keyword>
<dbReference type="Proteomes" id="UP000233524">
    <property type="component" value="Unassembled WGS sequence"/>
</dbReference>
<keyword evidence="2" id="KW-0677">Repeat</keyword>
<dbReference type="InterPro" id="IPR015915">
    <property type="entry name" value="Kelch-typ_b-propeller"/>
</dbReference>
<evidence type="ECO:0000256" key="4">
    <source>
        <dbReference type="SAM" id="SignalP"/>
    </source>
</evidence>
<dbReference type="VEuPathDB" id="FungiDB:jhhlp_005918"/>
<evidence type="ECO:0000256" key="1">
    <source>
        <dbReference type="ARBA" id="ARBA00022441"/>
    </source>
</evidence>
<organism evidence="5 6">
    <name type="scientific">Lomentospora prolificans</name>
    <dbReference type="NCBI Taxonomy" id="41688"/>
    <lineage>
        <taxon>Eukaryota</taxon>
        <taxon>Fungi</taxon>
        <taxon>Dikarya</taxon>
        <taxon>Ascomycota</taxon>
        <taxon>Pezizomycotina</taxon>
        <taxon>Sordariomycetes</taxon>
        <taxon>Hypocreomycetidae</taxon>
        <taxon>Microascales</taxon>
        <taxon>Microascaceae</taxon>
        <taxon>Lomentospora</taxon>
    </lineage>
</organism>
<accession>A0A2N3N4G4</accession>
<keyword evidence="3" id="KW-1133">Transmembrane helix</keyword>
<dbReference type="InterPro" id="IPR011043">
    <property type="entry name" value="Gal_Oxase/kelch_b-propeller"/>
</dbReference>
<sequence>MILWGLLMPVLGLLAGPIRAQHSGWDQGQVNSTMCTWRLPRVITLRDTVYLDGGDIMWLQGMDTGEYKRIADGRNSGNPKGLILTLNLTTRFSLDQNLTQLFNTLAKFGTSSAVPNYVDGDLLGNDAQFFTYGGLTLKSDSLPDPDKDETLEYQAYPYDSDVGTFSAGFVNEKLPSDITRYLAYGAAVNAPSENKAWYFSGLRSPSGGVIYDSFAIQSAVPSNISNTLITLTFDSQAQNIEKWENRTLPASVSGRASASGVFVPVGGNGILVFVGGVTHPEFASSKHKSDNPPALQSDSEAFIKSIDIYDIGNDKWFRQETSSSESPPVTAQGCAVVQHASDFSSFNIYYYGGYTGEDRKEGFSDDVWILTMPSFKWIKAHSGTEAHARAGHKCVSPYPDQMMVFGGFTPKLGSGPTCLEGGVIQLFNLTSLEWIDSYSPVVYAEYGVPEAVRKEIGGESWGGATANSPAASGGWSEESLQTLFETPYPSERIKTWYPYEPVEPSSRPGVSVSGEGKKSGSKLPGWVPPMLGAVLGLIAVVLVGIAIFVWRRRRILRAGSRHGSVSTAGPKWYEFDKHRRSS</sequence>
<dbReference type="Gene3D" id="2.120.10.80">
    <property type="entry name" value="Kelch-type beta propeller"/>
    <property type="match status" value="1"/>
</dbReference>
<keyword evidence="4" id="KW-0732">Signal</keyword>
<name>A0A2N3N4G4_9PEZI</name>
<protein>
    <recommendedName>
        <fullName evidence="7">Kelch repeat protein</fullName>
    </recommendedName>
</protein>
<evidence type="ECO:0000256" key="3">
    <source>
        <dbReference type="SAM" id="Phobius"/>
    </source>
</evidence>
<reference evidence="5 6" key="1">
    <citation type="journal article" date="2017" name="G3 (Bethesda)">
        <title>First Draft Genome Sequence of the Pathogenic Fungus Lomentospora prolificans (Formerly Scedosporium prolificans).</title>
        <authorList>
            <person name="Luo R."/>
            <person name="Zimin A."/>
            <person name="Workman R."/>
            <person name="Fan Y."/>
            <person name="Pertea G."/>
            <person name="Grossman N."/>
            <person name="Wear M.P."/>
            <person name="Jia B."/>
            <person name="Miller H."/>
            <person name="Casadevall A."/>
            <person name="Timp W."/>
            <person name="Zhang S.X."/>
            <person name="Salzberg S.L."/>
        </authorList>
    </citation>
    <scope>NUCLEOTIDE SEQUENCE [LARGE SCALE GENOMIC DNA]</scope>
    <source>
        <strain evidence="5 6">JHH-5317</strain>
    </source>
</reference>
<gene>
    <name evidence="5" type="ORF">jhhlp_005918</name>
</gene>
<keyword evidence="3" id="KW-0472">Membrane</keyword>
<dbReference type="CDD" id="cd12087">
    <property type="entry name" value="TM_EGFR-like"/>
    <property type="match status" value="1"/>
</dbReference>
<feature type="signal peptide" evidence="4">
    <location>
        <begin position="1"/>
        <end position="20"/>
    </location>
</feature>
<dbReference type="PANTHER" id="PTHR46228:SF2">
    <property type="entry name" value="KELCH REPEAT PROTEIN (AFU_ORTHOLOGUE AFUA_4G14350)"/>
    <property type="match status" value="1"/>
</dbReference>
<dbReference type="PANTHER" id="PTHR46228">
    <property type="entry name" value="KELCH DOMAIN-CONTAINING PROTEIN"/>
    <property type="match status" value="1"/>
</dbReference>
<dbReference type="EMBL" id="NLAX01000701">
    <property type="protein sequence ID" value="PKS07316.1"/>
    <property type="molecule type" value="Genomic_DNA"/>
</dbReference>
<feature type="chain" id="PRO_5014910875" description="Kelch repeat protein" evidence="4">
    <location>
        <begin position="21"/>
        <end position="582"/>
    </location>
</feature>
<dbReference type="OrthoDB" id="10251809at2759"/>
<keyword evidence="1" id="KW-0880">Kelch repeat</keyword>
<dbReference type="STRING" id="41688.A0A2N3N4G4"/>
<feature type="transmembrane region" description="Helical" evidence="3">
    <location>
        <begin position="526"/>
        <end position="550"/>
    </location>
</feature>
<evidence type="ECO:0000313" key="6">
    <source>
        <dbReference type="Proteomes" id="UP000233524"/>
    </source>
</evidence>
<comment type="caution">
    <text evidence="5">The sequence shown here is derived from an EMBL/GenBank/DDBJ whole genome shotgun (WGS) entry which is preliminary data.</text>
</comment>
<dbReference type="InParanoid" id="A0A2N3N4G4"/>